<evidence type="ECO:0000313" key="1">
    <source>
        <dbReference type="EMBL" id="VDP61711.1"/>
    </source>
</evidence>
<gene>
    <name evidence="1" type="ORF">SMTD_LOCUS12736</name>
</gene>
<proteinExistence type="predicted"/>
<evidence type="ECO:0000313" key="2">
    <source>
        <dbReference type="Proteomes" id="UP000269396"/>
    </source>
</evidence>
<organism evidence="1 2">
    <name type="scientific">Schistosoma mattheei</name>
    <dbReference type="NCBI Taxonomy" id="31246"/>
    <lineage>
        <taxon>Eukaryota</taxon>
        <taxon>Metazoa</taxon>
        <taxon>Spiralia</taxon>
        <taxon>Lophotrochozoa</taxon>
        <taxon>Platyhelminthes</taxon>
        <taxon>Trematoda</taxon>
        <taxon>Digenea</taxon>
        <taxon>Strigeidida</taxon>
        <taxon>Schistosomatoidea</taxon>
        <taxon>Schistosomatidae</taxon>
        <taxon>Schistosoma</taxon>
    </lineage>
</organism>
<dbReference type="AlphaFoldDB" id="A0A3P8EXP8"/>
<protein>
    <submittedName>
        <fullName evidence="1">Uncharacterized protein</fullName>
    </submittedName>
</protein>
<sequence>MLGSGDLQTEPGFSAVLLTNTSEILEFSNSEPSNDVLYETIVPKYCLEDKSPT</sequence>
<keyword evidence="2" id="KW-1185">Reference proteome</keyword>
<accession>A0A3P8EXP8</accession>
<dbReference type="EMBL" id="UZAL01032753">
    <property type="protein sequence ID" value="VDP61711.1"/>
    <property type="molecule type" value="Genomic_DNA"/>
</dbReference>
<reference evidence="1 2" key="1">
    <citation type="submission" date="2018-11" db="EMBL/GenBank/DDBJ databases">
        <authorList>
            <consortium name="Pathogen Informatics"/>
        </authorList>
    </citation>
    <scope>NUCLEOTIDE SEQUENCE [LARGE SCALE GENOMIC DNA]</scope>
    <source>
        <strain>Denwood</strain>
        <strain evidence="2">Zambia</strain>
    </source>
</reference>
<dbReference type="Proteomes" id="UP000269396">
    <property type="component" value="Unassembled WGS sequence"/>
</dbReference>
<name>A0A3P8EXP8_9TREM</name>